<dbReference type="RefSeq" id="WP_367994227.1">
    <property type="nucleotide sequence ID" value="NZ_JBFPJR010000018.1"/>
</dbReference>
<evidence type="ECO:0000313" key="3">
    <source>
        <dbReference type="EMBL" id="MEX0428258.1"/>
    </source>
</evidence>
<keyword evidence="2" id="KW-0472">Membrane</keyword>
<keyword evidence="4" id="KW-1185">Reference proteome</keyword>
<reference evidence="3 4" key="1">
    <citation type="submission" date="2024-07" db="EMBL/GenBank/DDBJ databases">
        <authorList>
            <person name="Lee S."/>
            <person name="Kang M."/>
        </authorList>
    </citation>
    <scope>NUCLEOTIDE SEQUENCE [LARGE SCALE GENOMIC DNA]</scope>
    <source>
        <strain evidence="3 4">DS6</strain>
    </source>
</reference>
<comment type="caution">
    <text evidence="3">The sequence shown here is derived from an EMBL/GenBank/DDBJ whole genome shotgun (WGS) entry which is preliminary data.</text>
</comment>
<protein>
    <recommendedName>
        <fullName evidence="5">Zinc ribbon domain-containing protein</fullName>
    </recommendedName>
</protein>
<sequence>MSTGRTTHQQRGQRCAACGHEAWPGDAFCTGCGVALDPAVVHRPLFADELHSPDPAPDSPAAAPVATGAAVSAAPGRRRGGLALAVVVVLLLVAAGIGYVVGHRGEDARPTASRPGDVSRTGDVSRPAGEASTRATQPQDELQQVSRRDEARARRLVGSWVPQLAALAAGAGPDASWAQALAHYQRLIASYPSALLLDTGRWPHSYERGGLYAVIVPQPGRTSRPALAWCAAHVRNTPQDCAAKLISTTGSWADNFDTGAPGPG</sequence>
<keyword evidence="2" id="KW-0812">Transmembrane</keyword>
<proteinExistence type="predicted"/>
<evidence type="ECO:0000313" key="4">
    <source>
        <dbReference type="Proteomes" id="UP001556631"/>
    </source>
</evidence>
<accession>A0ABV3SZ81</accession>
<gene>
    <name evidence="3" type="ORF">AB3X52_11570</name>
</gene>
<feature type="transmembrane region" description="Helical" evidence="2">
    <location>
        <begin position="82"/>
        <end position="101"/>
    </location>
</feature>
<evidence type="ECO:0008006" key="5">
    <source>
        <dbReference type="Google" id="ProtNLM"/>
    </source>
</evidence>
<dbReference type="Proteomes" id="UP001556631">
    <property type="component" value="Unassembled WGS sequence"/>
</dbReference>
<feature type="compositionally biased region" description="Polar residues" evidence="1">
    <location>
        <begin position="133"/>
        <end position="145"/>
    </location>
</feature>
<evidence type="ECO:0000256" key="1">
    <source>
        <dbReference type="SAM" id="MobiDB-lite"/>
    </source>
</evidence>
<keyword evidence="2" id="KW-1133">Transmembrane helix</keyword>
<organism evidence="3 4">
    <name type="scientific">Nocardioides eburneus</name>
    <dbReference type="NCBI Taxonomy" id="3231482"/>
    <lineage>
        <taxon>Bacteria</taxon>
        <taxon>Bacillati</taxon>
        <taxon>Actinomycetota</taxon>
        <taxon>Actinomycetes</taxon>
        <taxon>Propionibacteriales</taxon>
        <taxon>Nocardioidaceae</taxon>
        <taxon>Nocardioides</taxon>
    </lineage>
</organism>
<feature type="region of interest" description="Disordered" evidence="1">
    <location>
        <begin position="105"/>
        <end position="149"/>
    </location>
</feature>
<evidence type="ECO:0000256" key="2">
    <source>
        <dbReference type="SAM" id="Phobius"/>
    </source>
</evidence>
<name>A0ABV3SZ81_9ACTN</name>
<dbReference type="EMBL" id="JBFPJR010000018">
    <property type="protein sequence ID" value="MEX0428258.1"/>
    <property type="molecule type" value="Genomic_DNA"/>
</dbReference>